<feature type="transmembrane region" description="Helical" evidence="1">
    <location>
        <begin position="104"/>
        <end position="129"/>
    </location>
</feature>
<feature type="transmembrane region" description="Helical" evidence="1">
    <location>
        <begin position="60"/>
        <end position="84"/>
    </location>
</feature>
<dbReference type="Proteomes" id="UP000189796">
    <property type="component" value="Chromosome I"/>
</dbReference>
<protein>
    <submittedName>
        <fullName evidence="2">Uncharacterized protein</fullName>
    </submittedName>
</protein>
<feature type="transmembrane region" description="Helical" evidence="1">
    <location>
        <begin position="30"/>
        <end position="48"/>
    </location>
</feature>
<dbReference type="AlphaFoldDB" id="A0A1M5QM68"/>
<keyword evidence="1" id="KW-0472">Membrane</keyword>
<sequence>MTEQRELLQKKIEAEREYAKDALDIQFKGVGYLLAANAAGIAGCMSLLKDYSTVPPLKGIGIFICLFGLGFISAIMGFLGTVSHHQGWMGSFLDHNDKGTRPNLYVIAAVAPIVISCLLLSGAILIMVAKFMWL</sequence>
<name>A0A1M5QM68_9BRAD</name>
<evidence type="ECO:0000256" key="1">
    <source>
        <dbReference type="SAM" id="Phobius"/>
    </source>
</evidence>
<evidence type="ECO:0000313" key="3">
    <source>
        <dbReference type="Proteomes" id="UP000189796"/>
    </source>
</evidence>
<keyword evidence="1" id="KW-1133">Transmembrane helix</keyword>
<proteinExistence type="predicted"/>
<dbReference type="RefSeq" id="WP_079602789.1">
    <property type="nucleotide sequence ID" value="NZ_LT670817.1"/>
</dbReference>
<accession>A0A1M5QM68</accession>
<keyword evidence="1" id="KW-0812">Transmembrane</keyword>
<evidence type="ECO:0000313" key="2">
    <source>
        <dbReference type="EMBL" id="SHH15205.1"/>
    </source>
</evidence>
<gene>
    <name evidence="2" type="ORF">SAMN05443248_3878</name>
</gene>
<dbReference type="EMBL" id="LT670817">
    <property type="protein sequence ID" value="SHH15205.1"/>
    <property type="molecule type" value="Genomic_DNA"/>
</dbReference>
<reference evidence="2 3" key="1">
    <citation type="submission" date="2016-11" db="EMBL/GenBank/DDBJ databases">
        <authorList>
            <person name="Jaros S."/>
            <person name="Januszkiewicz K."/>
            <person name="Wedrychowicz H."/>
        </authorList>
    </citation>
    <scope>NUCLEOTIDE SEQUENCE [LARGE SCALE GENOMIC DNA]</scope>
    <source>
        <strain evidence="2 3">GAS138</strain>
    </source>
</reference>
<organism evidence="2 3">
    <name type="scientific">Bradyrhizobium erythrophlei</name>
    <dbReference type="NCBI Taxonomy" id="1437360"/>
    <lineage>
        <taxon>Bacteria</taxon>
        <taxon>Pseudomonadati</taxon>
        <taxon>Pseudomonadota</taxon>
        <taxon>Alphaproteobacteria</taxon>
        <taxon>Hyphomicrobiales</taxon>
        <taxon>Nitrobacteraceae</taxon>
        <taxon>Bradyrhizobium</taxon>
    </lineage>
</organism>